<dbReference type="SUPFAM" id="SSF55781">
    <property type="entry name" value="GAF domain-like"/>
    <property type="match status" value="1"/>
</dbReference>
<dbReference type="AlphaFoldDB" id="A0A6L8VIL2"/>
<evidence type="ECO:0000259" key="5">
    <source>
        <dbReference type="PROSITE" id="PS51078"/>
    </source>
</evidence>
<dbReference type="SMART" id="SM00346">
    <property type="entry name" value="HTH_ICLR"/>
    <property type="match status" value="1"/>
</dbReference>
<evidence type="ECO:0000313" key="7">
    <source>
        <dbReference type="Proteomes" id="UP000477083"/>
    </source>
</evidence>
<dbReference type="Pfam" id="PF09339">
    <property type="entry name" value="HTH_IclR"/>
    <property type="match status" value="1"/>
</dbReference>
<gene>
    <name evidence="6" type="ORF">GS660_08715</name>
</gene>
<name>A0A6L8VIL2_9RHOB</name>
<dbReference type="InterPro" id="IPR014757">
    <property type="entry name" value="Tscrpt_reg_IclR_C"/>
</dbReference>
<dbReference type="Proteomes" id="UP000477083">
    <property type="component" value="Unassembled WGS sequence"/>
</dbReference>
<dbReference type="GO" id="GO:0045892">
    <property type="term" value="P:negative regulation of DNA-templated transcription"/>
    <property type="evidence" value="ECO:0007669"/>
    <property type="project" value="TreeGrafter"/>
</dbReference>
<feature type="domain" description="HTH iclR-type" evidence="4">
    <location>
        <begin position="3"/>
        <end position="64"/>
    </location>
</feature>
<accession>A0A6L8VIL2</accession>
<dbReference type="GO" id="GO:0003677">
    <property type="term" value="F:DNA binding"/>
    <property type="evidence" value="ECO:0007669"/>
    <property type="project" value="UniProtKB-KW"/>
</dbReference>
<sequence length="247" mass="26262">MSGRGVERILDLIEWFAAHPAPAALAHVSKALDLPKSSALMMLRSLVDRGYVQRLENGNYVLVRLPGDVSGSRRPWGAILALATPHLEAAVAATEESGFVAVLEGGQIRYLNKILPAREIRYDRDISRTRPAHRVASGIVLLAAESESALNAYCLDAALSDAEAAEVRRVVGLARRDGFCLNLKGVVEGAAGVAAAILDAQGRAVAAINISGPQARIAEHSDRATQAVLETARAVSEDIGRRASRTM</sequence>
<proteinExistence type="predicted"/>
<evidence type="ECO:0000256" key="3">
    <source>
        <dbReference type="ARBA" id="ARBA00023163"/>
    </source>
</evidence>
<evidence type="ECO:0000256" key="2">
    <source>
        <dbReference type="ARBA" id="ARBA00023125"/>
    </source>
</evidence>
<dbReference type="InterPro" id="IPR005471">
    <property type="entry name" value="Tscrpt_reg_IclR_N"/>
</dbReference>
<dbReference type="PANTHER" id="PTHR30136:SF24">
    <property type="entry name" value="HTH-TYPE TRANSCRIPTIONAL REPRESSOR ALLR"/>
    <property type="match status" value="1"/>
</dbReference>
<dbReference type="OrthoDB" id="8357778at2"/>
<dbReference type="PROSITE" id="PS51077">
    <property type="entry name" value="HTH_ICLR"/>
    <property type="match status" value="1"/>
</dbReference>
<dbReference type="InterPro" id="IPR036390">
    <property type="entry name" value="WH_DNA-bd_sf"/>
</dbReference>
<dbReference type="SUPFAM" id="SSF46785">
    <property type="entry name" value="Winged helix' DNA-binding domain"/>
    <property type="match status" value="1"/>
</dbReference>
<dbReference type="GO" id="GO:0003700">
    <property type="term" value="F:DNA-binding transcription factor activity"/>
    <property type="evidence" value="ECO:0007669"/>
    <property type="project" value="TreeGrafter"/>
</dbReference>
<keyword evidence="3" id="KW-0804">Transcription</keyword>
<reference evidence="6 7" key="1">
    <citation type="submission" date="2020-01" db="EMBL/GenBank/DDBJ databases">
        <title>Frigidibacter albus SP32T (=CGMCC 1.13995T).</title>
        <authorList>
            <person name="Liao X."/>
        </authorList>
    </citation>
    <scope>NUCLEOTIDE SEQUENCE [LARGE SCALE GENOMIC DNA]</scope>
    <source>
        <strain evidence="6 7">SP32</strain>
    </source>
</reference>
<evidence type="ECO:0000259" key="4">
    <source>
        <dbReference type="PROSITE" id="PS51077"/>
    </source>
</evidence>
<keyword evidence="2" id="KW-0238">DNA-binding</keyword>
<dbReference type="EMBL" id="WWNR01000004">
    <property type="protein sequence ID" value="MZQ89179.1"/>
    <property type="molecule type" value="Genomic_DNA"/>
</dbReference>
<dbReference type="InterPro" id="IPR029016">
    <property type="entry name" value="GAF-like_dom_sf"/>
</dbReference>
<dbReference type="Gene3D" id="1.10.10.10">
    <property type="entry name" value="Winged helix-like DNA-binding domain superfamily/Winged helix DNA-binding domain"/>
    <property type="match status" value="1"/>
</dbReference>
<dbReference type="PANTHER" id="PTHR30136">
    <property type="entry name" value="HELIX-TURN-HELIX TRANSCRIPTIONAL REGULATOR, ICLR FAMILY"/>
    <property type="match status" value="1"/>
</dbReference>
<comment type="caution">
    <text evidence="6">The sequence shown here is derived from an EMBL/GenBank/DDBJ whole genome shotgun (WGS) entry which is preliminary data.</text>
</comment>
<dbReference type="Pfam" id="PF01614">
    <property type="entry name" value="IclR_C"/>
    <property type="match status" value="1"/>
</dbReference>
<dbReference type="PROSITE" id="PS51078">
    <property type="entry name" value="ICLR_ED"/>
    <property type="match status" value="1"/>
</dbReference>
<dbReference type="Gene3D" id="3.30.450.40">
    <property type="match status" value="1"/>
</dbReference>
<evidence type="ECO:0000256" key="1">
    <source>
        <dbReference type="ARBA" id="ARBA00023015"/>
    </source>
</evidence>
<evidence type="ECO:0000313" key="6">
    <source>
        <dbReference type="EMBL" id="MZQ89179.1"/>
    </source>
</evidence>
<dbReference type="InterPro" id="IPR050707">
    <property type="entry name" value="HTH_MetabolicPath_Reg"/>
</dbReference>
<organism evidence="6 7">
    <name type="scientific">Frigidibacter albus</name>
    <dbReference type="NCBI Taxonomy" id="1465486"/>
    <lineage>
        <taxon>Bacteria</taxon>
        <taxon>Pseudomonadati</taxon>
        <taxon>Pseudomonadota</taxon>
        <taxon>Alphaproteobacteria</taxon>
        <taxon>Rhodobacterales</taxon>
        <taxon>Paracoccaceae</taxon>
        <taxon>Frigidibacter</taxon>
    </lineage>
</organism>
<feature type="domain" description="IclR-ED" evidence="5">
    <location>
        <begin position="61"/>
        <end position="245"/>
    </location>
</feature>
<protein>
    <submittedName>
        <fullName evidence="6">Helix-turn-helix domain-containing protein</fullName>
    </submittedName>
</protein>
<dbReference type="InterPro" id="IPR036388">
    <property type="entry name" value="WH-like_DNA-bd_sf"/>
</dbReference>
<keyword evidence="1" id="KW-0805">Transcription regulation</keyword>
<keyword evidence="7" id="KW-1185">Reference proteome</keyword>